<dbReference type="Pfam" id="PF14226">
    <property type="entry name" value="DIOX_N"/>
    <property type="match status" value="1"/>
</dbReference>
<dbReference type="GO" id="GO:0046872">
    <property type="term" value="F:metal ion binding"/>
    <property type="evidence" value="ECO:0007669"/>
    <property type="project" value="UniProtKB-KW"/>
</dbReference>
<reference evidence="9" key="1">
    <citation type="journal article" date="2011" name="Nature">
        <title>Genome sequence and analysis of the tuber crop potato.</title>
        <authorList>
            <consortium name="The Potato Genome Sequencing Consortium"/>
        </authorList>
    </citation>
    <scope>NUCLEOTIDE SEQUENCE [LARGE SCALE GENOMIC DNA]</scope>
    <source>
        <strain evidence="9">cv. DM1-3 516 R44</strain>
    </source>
</reference>
<evidence type="ECO:0000256" key="2">
    <source>
        <dbReference type="ARBA" id="ARBA00022723"/>
    </source>
</evidence>
<dbReference type="EnsemblPlants" id="PGSC0003DMT400065428">
    <property type="protein sequence ID" value="PGSC0003DMT400065428"/>
    <property type="gene ID" value="PGSC0003DMG402025438"/>
</dbReference>
<dbReference type="ExpressionAtlas" id="M1CDY7">
    <property type="expression patterns" value="baseline"/>
</dbReference>
<keyword evidence="3" id="KW-0847">Vitamin C</keyword>
<keyword evidence="5 6" id="KW-0408">Iron</keyword>
<dbReference type="PROSITE" id="PS51471">
    <property type="entry name" value="FE2OG_OXY"/>
    <property type="match status" value="1"/>
</dbReference>
<evidence type="ECO:0000259" key="7">
    <source>
        <dbReference type="PROSITE" id="PS51471"/>
    </source>
</evidence>
<dbReference type="PaxDb" id="4113-PGSC0003DMT400065428"/>
<feature type="domain" description="Fe2OG dioxygenase" evidence="7">
    <location>
        <begin position="213"/>
        <end position="312"/>
    </location>
</feature>
<dbReference type="GO" id="GO:0031418">
    <property type="term" value="F:L-ascorbic acid binding"/>
    <property type="evidence" value="ECO:0007669"/>
    <property type="project" value="UniProtKB-KW"/>
</dbReference>
<keyword evidence="2 6" id="KW-0479">Metal-binding</keyword>
<dbReference type="SUPFAM" id="SSF51197">
    <property type="entry name" value="Clavaminate synthase-like"/>
    <property type="match status" value="1"/>
</dbReference>
<gene>
    <name evidence="8" type="primary">LOC102594662</name>
</gene>
<dbReference type="Gramene" id="PGSC0003DMT400065428">
    <property type="protein sequence ID" value="PGSC0003DMT400065428"/>
    <property type="gene ID" value="PGSC0003DMG402025438"/>
</dbReference>
<dbReference type="InterPro" id="IPR027443">
    <property type="entry name" value="IPNS-like_sf"/>
</dbReference>
<dbReference type="AlphaFoldDB" id="M1CDY7"/>
<accession>M1CDY7</accession>
<dbReference type="OrthoDB" id="288590at2759"/>
<dbReference type="InterPro" id="IPR044861">
    <property type="entry name" value="IPNS-like_FE2OG_OXY"/>
</dbReference>
<name>M1CDY7_SOLTU</name>
<dbReference type="GO" id="GO:0016706">
    <property type="term" value="F:2-oxoglutarate-dependent dioxygenase activity"/>
    <property type="evidence" value="ECO:0007669"/>
    <property type="project" value="UniProtKB-ARBA"/>
</dbReference>
<evidence type="ECO:0000313" key="8">
    <source>
        <dbReference type="EnsemblPlants" id="PGSC0003DMT400065428"/>
    </source>
</evidence>
<keyword evidence="9" id="KW-1185">Reference proteome</keyword>
<dbReference type="PANTHER" id="PTHR10209">
    <property type="entry name" value="OXIDOREDUCTASE, 2OG-FE II OXYGENASE FAMILY PROTEIN"/>
    <property type="match status" value="1"/>
</dbReference>
<evidence type="ECO:0000256" key="1">
    <source>
        <dbReference type="ARBA" id="ARBA00008056"/>
    </source>
</evidence>
<sequence length="368" mass="41714">MVDNNRAKELKAFDDSKAGVKGLVDSGIVHIPEIFVTPSVTENEFSAENLNSCSDAVNAQIPIIDIEGINEDDFRRRRIVEEVGEACKTWGFFQVVNHGVPQHVMDEMIGGIRSFHEQPNDIKREFYSMDPMKKVMFNSNFDLYQAQVANWRDTLACLMAPNPPTNDELPQACREELLQYSQHVRKLGHTIFELLAEALGLKPNHLLDMDCAKGQFIISHYYPPCPEPNKTLGITKHTDPNFFTILLQDQIGGLQINHQNQWIDIHPVTGALVINLGDLLQLLSNDKFKSAEHRVLSKQIGPRISIACFFTTQFQPFDTLYGPIKELLSDENHALYKETTVRDYVSYYNSRGLGAHPSLLHLRLNPSI</sequence>
<keyword evidence="4 6" id="KW-0560">Oxidoreductase</keyword>
<comment type="similarity">
    <text evidence="1 6">Belongs to the iron/ascorbate-dependent oxidoreductase family.</text>
</comment>
<dbReference type="PANTHER" id="PTHR10209:SF875">
    <property type="entry name" value="FE2OG DIOXYGENASE DOMAIN-CONTAINING PROTEIN"/>
    <property type="match status" value="1"/>
</dbReference>
<dbReference type="GO" id="GO:0009805">
    <property type="term" value="P:coumarin biosynthetic process"/>
    <property type="evidence" value="ECO:0007669"/>
    <property type="project" value="UniProtKB-ARBA"/>
</dbReference>
<evidence type="ECO:0000256" key="5">
    <source>
        <dbReference type="ARBA" id="ARBA00023004"/>
    </source>
</evidence>
<proteinExistence type="inferred from homology"/>
<evidence type="ECO:0000313" key="9">
    <source>
        <dbReference type="Proteomes" id="UP000011115"/>
    </source>
</evidence>
<organism evidence="8 9">
    <name type="scientific">Solanum tuberosum</name>
    <name type="common">Potato</name>
    <dbReference type="NCBI Taxonomy" id="4113"/>
    <lineage>
        <taxon>Eukaryota</taxon>
        <taxon>Viridiplantae</taxon>
        <taxon>Streptophyta</taxon>
        <taxon>Embryophyta</taxon>
        <taxon>Tracheophyta</taxon>
        <taxon>Spermatophyta</taxon>
        <taxon>Magnoliopsida</taxon>
        <taxon>eudicotyledons</taxon>
        <taxon>Gunneridae</taxon>
        <taxon>Pentapetalae</taxon>
        <taxon>asterids</taxon>
        <taxon>lamiids</taxon>
        <taxon>Solanales</taxon>
        <taxon>Solanaceae</taxon>
        <taxon>Solanoideae</taxon>
        <taxon>Solaneae</taxon>
        <taxon>Solanum</taxon>
    </lineage>
</organism>
<dbReference type="STRING" id="4113.M1CDY7"/>
<dbReference type="Proteomes" id="UP000011115">
    <property type="component" value="Unassembled WGS sequence"/>
</dbReference>
<dbReference type="Gene3D" id="2.60.120.330">
    <property type="entry name" value="B-lactam Antibiotic, Isopenicillin N Synthase, Chain"/>
    <property type="match status" value="1"/>
</dbReference>
<evidence type="ECO:0000256" key="6">
    <source>
        <dbReference type="RuleBase" id="RU003682"/>
    </source>
</evidence>
<dbReference type="InParanoid" id="M1CDY7"/>
<dbReference type="FunFam" id="2.60.120.330:FF:000005">
    <property type="entry name" value="1-aminocyclopropane-1-carboxylate oxidase homolog 1"/>
    <property type="match status" value="1"/>
</dbReference>
<reference evidence="8" key="2">
    <citation type="submission" date="2015-06" db="UniProtKB">
        <authorList>
            <consortium name="EnsemblPlants"/>
        </authorList>
    </citation>
    <scope>IDENTIFICATION</scope>
    <source>
        <strain evidence="8">DM1-3 516 R44</strain>
    </source>
</reference>
<evidence type="ECO:0000256" key="4">
    <source>
        <dbReference type="ARBA" id="ARBA00023002"/>
    </source>
</evidence>
<dbReference type="GO" id="GO:0002238">
    <property type="term" value="P:response to molecule of fungal origin"/>
    <property type="evidence" value="ECO:0007669"/>
    <property type="project" value="UniProtKB-ARBA"/>
</dbReference>
<dbReference type="InterPro" id="IPR026992">
    <property type="entry name" value="DIOX_N"/>
</dbReference>
<dbReference type="InterPro" id="IPR005123">
    <property type="entry name" value="Oxoglu/Fe-dep_dioxygenase_dom"/>
</dbReference>
<protein>
    <submittedName>
        <fullName evidence="8">Desacetoxyvindoline 4-hydroxylase</fullName>
    </submittedName>
</protein>
<evidence type="ECO:0000256" key="3">
    <source>
        <dbReference type="ARBA" id="ARBA00022896"/>
    </source>
</evidence>
<dbReference type="Pfam" id="PF03171">
    <property type="entry name" value="2OG-FeII_Oxy"/>
    <property type="match status" value="1"/>
</dbReference>
<dbReference type="eggNOG" id="KOG0143">
    <property type="taxonomic scope" value="Eukaryota"/>
</dbReference>